<keyword evidence="3" id="KW-0226">DNA condensation</keyword>
<dbReference type="GO" id="GO:1990103">
    <property type="term" value="C:DnaA-HU complex"/>
    <property type="evidence" value="ECO:0007669"/>
    <property type="project" value="UniProtKB-ARBA"/>
</dbReference>
<dbReference type="InterPro" id="IPR000119">
    <property type="entry name" value="Hist_DNA-bd"/>
</dbReference>
<dbReference type="RefSeq" id="WP_214037462.1">
    <property type="nucleotide sequence ID" value="NZ_JAGJWT010000002.1"/>
</dbReference>
<feature type="region of interest" description="Disordered" evidence="6">
    <location>
        <begin position="65"/>
        <end position="102"/>
    </location>
</feature>
<dbReference type="GO" id="GO:1990178">
    <property type="term" value="C:HU-DNA complex"/>
    <property type="evidence" value="ECO:0007669"/>
    <property type="project" value="UniProtKB-ARBA"/>
</dbReference>
<dbReference type="GO" id="GO:0003677">
    <property type="term" value="F:DNA binding"/>
    <property type="evidence" value="ECO:0007669"/>
    <property type="project" value="UniProtKB-KW"/>
</dbReference>
<dbReference type="SUPFAM" id="SSF47729">
    <property type="entry name" value="IHF-like DNA-binding proteins"/>
    <property type="match status" value="1"/>
</dbReference>
<reference evidence="7" key="1">
    <citation type="submission" date="2021-04" db="EMBL/GenBank/DDBJ databases">
        <title>Genomic characterization of endocarditis-associated Neisseria elongata subsp. nitroreducens.</title>
        <authorList>
            <person name="Schorner M."/>
            <person name="Passarelli-Araujo H."/>
            <person name="Scheffer M."/>
            <person name="Barazzetti F."/>
            <person name="Martins J."/>
            <person name="Machado H."/>
            <person name="Palmeiro J."/>
            <person name="Bazzo M."/>
        </authorList>
    </citation>
    <scope>NUCLEOTIDE SEQUENCE</scope>
    <source>
        <strain evidence="7">Nel_M001</strain>
    </source>
</reference>
<dbReference type="GO" id="GO:0030527">
    <property type="term" value="F:structural constituent of chromatin"/>
    <property type="evidence" value="ECO:0007669"/>
    <property type="project" value="InterPro"/>
</dbReference>
<dbReference type="GO" id="GO:0006351">
    <property type="term" value="P:DNA-templated transcription"/>
    <property type="evidence" value="ECO:0007669"/>
    <property type="project" value="UniProtKB-ARBA"/>
</dbReference>
<dbReference type="Proteomes" id="UP000708805">
    <property type="component" value="Unassembled WGS sequence"/>
</dbReference>
<dbReference type="PANTHER" id="PTHR33175">
    <property type="entry name" value="DNA-BINDING PROTEIN HU"/>
    <property type="match status" value="1"/>
</dbReference>
<evidence type="ECO:0000313" key="7">
    <source>
        <dbReference type="EMBL" id="MBS9340017.1"/>
    </source>
</evidence>
<dbReference type="GO" id="GO:0006270">
    <property type="term" value="P:DNA replication initiation"/>
    <property type="evidence" value="ECO:0007669"/>
    <property type="project" value="UniProtKB-ARBA"/>
</dbReference>
<dbReference type="InterPro" id="IPR010992">
    <property type="entry name" value="IHF-like_DNA-bd_dom_sf"/>
</dbReference>
<dbReference type="GO" id="GO:0030261">
    <property type="term" value="P:chromosome condensation"/>
    <property type="evidence" value="ECO:0007669"/>
    <property type="project" value="UniProtKB-KW"/>
</dbReference>
<comment type="caution">
    <text evidence="7">The sequence shown here is derived from an EMBL/GenBank/DDBJ whole genome shotgun (WGS) entry which is preliminary data.</text>
</comment>
<dbReference type="FunFam" id="4.10.520.10:FF:000001">
    <property type="entry name" value="DNA-binding protein HU"/>
    <property type="match status" value="1"/>
</dbReference>
<dbReference type="GO" id="GO:0042802">
    <property type="term" value="F:identical protein binding"/>
    <property type="evidence" value="ECO:0007669"/>
    <property type="project" value="UniProtKB-ARBA"/>
</dbReference>
<evidence type="ECO:0000256" key="4">
    <source>
        <dbReference type="ARBA" id="ARBA00023125"/>
    </source>
</evidence>
<organism evidence="7 8">
    <name type="scientific">Neisseria elongata subsp. nitroreducens</name>
    <dbReference type="NCBI Taxonomy" id="90367"/>
    <lineage>
        <taxon>Bacteria</taxon>
        <taxon>Pseudomonadati</taxon>
        <taxon>Pseudomonadota</taxon>
        <taxon>Betaproteobacteria</taxon>
        <taxon>Neisseriales</taxon>
        <taxon>Neisseriaceae</taxon>
        <taxon>Neisseria</taxon>
    </lineage>
</organism>
<dbReference type="SMART" id="SM00411">
    <property type="entry name" value="BHL"/>
    <property type="match status" value="1"/>
</dbReference>
<sequence>MPHLNLNRSQKVNKSELIQAIADEAELSKHDAAEFVDAFVSVVTQTLKDGKDVTLVGFGSFHTAQSAERQGRNPKTGEPLTIAARKTPKFRPGKALKDAVNR</sequence>
<protein>
    <submittedName>
        <fullName evidence="7">HU family DNA-binding protein</fullName>
    </submittedName>
</protein>
<comment type="similarity">
    <text evidence="2 5">Belongs to the bacterial histone-like protein family.</text>
</comment>
<evidence type="ECO:0000313" key="8">
    <source>
        <dbReference type="Proteomes" id="UP000708805"/>
    </source>
</evidence>
<evidence type="ECO:0000256" key="6">
    <source>
        <dbReference type="SAM" id="MobiDB-lite"/>
    </source>
</evidence>
<dbReference type="PRINTS" id="PR01727">
    <property type="entry name" value="DNABINDINGHU"/>
</dbReference>
<keyword evidence="4 7" id="KW-0238">DNA-binding</keyword>
<gene>
    <name evidence="7" type="ORF">J8641_04120</name>
</gene>
<dbReference type="AlphaFoldDB" id="A0A9X0ZTX9"/>
<name>A0A9X0ZTX9_NEIEL</name>
<evidence type="ECO:0000256" key="3">
    <source>
        <dbReference type="ARBA" id="ARBA00023067"/>
    </source>
</evidence>
<accession>A0A9X0ZTX9</accession>
<dbReference type="EMBL" id="JAGJWT010000002">
    <property type="protein sequence ID" value="MBS9340017.1"/>
    <property type="molecule type" value="Genomic_DNA"/>
</dbReference>
<proteinExistence type="inferred from homology"/>
<dbReference type="CDD" id="cd13831">
    <property type="entry name" value="HU"/>
    <property type="match status" value="1"/>
</dbReference>
<dbReference type="Pfam" id="PF00216">
    <property type="entry name" value="Bac_DNA_binding"/>
    <property type="match status" value="1"/>
</dbReference>
<comment type="function">
    <text evidence="1">Histone-like DNA-binding protein which is capable of wrapping DNA to stabilize it, and thus to prevent its denaturation under extreme environmental conditions.</text>
</comment>
<evidence type="ECO:0000256" key="5">
    <source>
        <dbReference type="RuleBase" id="RU003939"/>
    </source>
</evidence>
<dbReference type="PANTHER" id="PTHR33175:SF3">
    <property type="entry name" value="DNA-BINDING PROTEIN HU-BETA"/>
    <property type="match status" value="1"/>
</dbReference>
<dbReference type="GO" id="GO:0005829">
    <property type="term" value="C:cytosol"/>
    <property type="evidence" value="ECO:0007669"/>
    <property type="project" value="TreeGrafter"/>
</dbReference>
<dbReference type="Gene3D" id="4.10.520.10">
    <property type="entry name" value="IHF-like DNA-binding proteins"/>
    <property type="match status" value="1"/>
</dbReference>
<evidence type="ECO:0000256" key="1">
    <source>
        <dbReference type="ARBA" id="ARBA00003819"/>
    </source>
</evidence>
<evidence type="ECO:0000256" key="2">
    <source>
        <dbReference type="ARBA" id="ARBA00010529"/>
    </source>
</evidence>